<accession>A0A7K3SB73</accession>
<dbReference type="RefSeq" id="WP_164209614.1">
    <property type="nucleotide sequence ID" value="NZ_JAAGMP010001868.1"/>
</dbReference>
<name>A0A7K3SB73_9ACTN</name>
<reference evidence="2 3" key="1">
    <citation type="submission" date="2020-01" db="EMBL/GenBank/DDBJ databases">
        <title>Insect and environment-associated Actinomycetes.</title>
        <authorList>
            <person name="Currrie C."/>
            <person name="Chevrette M."/>
            <person name="Carlson C."/>
            <person name="Stubbendieck R."/>
            <person name="Wendt-Pienkowski E."/>
        </authorList>
    </citation>
    <scope>NUCLEOTIDE SEQUENCE [LARGE SCALE GENOMIC DNA]</scope>
    <source>
        <strain evidence="2 3">SID7590</strain>
    </source>
</reference>
<gene>
    <name evidence="2" type="ORF">G3I50_41730</name>
</gene>
<comment type="caution">
    <text evidence="2">The sequence shown here is derived from an EMBL/GenBank/DDBJ whole genome shotgun (WGS) entry which is preliminary data.</text>
</comment>
<evidence type="ECO:0000313" key="3">
    <source>
        <dbReference type="Proteomes" id="UP000469670"/>
    </source>
</evidence>
<evidence type="ECO:0000313" key="2">
    <source>
        <dbReference type="EMBL" id="NEC24721.1"/>
    </source>
</evidence>
<evidence type="ECO:0000256" key="1">
    <source>
        <dbReference type="SAM" id="MobiDB-lite"/>
    </source>
</evidence>
<protein>
    <submittedName>
        <fullName evidence="2">Uncharacterized protein</fullName>
    </submittedName>
</protein>
<sequence length="355" mass="37700">MLSHVIPPPRGYTKAPNGLVRHPRLGSDAKVLVLYIQGLPEEARDKPLSAHARALGMTGRAYQKAKAGLVTYGYVHEKRESVAGGRWRTVQVFSNEPLTDDQAARLRAGVPADGYENTGGSGVPGASPAPSTHFPTVGDPTGRIVGGQLPADEEQGENSSHPPTEAAEAEEPAGEPEAPSQEELAIAERVLLSLKHQARQLTLGVREARKLAALAAEWLRRGVSAGDLRLALSSALPAEGVRTAFGFLAHRLVEKLPPRPEEVAESASPPPSSPLPLPLIACDGPGEEHLFRPHASWVTTCGPCHREQQRAYAAELLARAEANPVPAPPSWRERVAAEARADEVASGYGTRATAT</sequence>
<proteinExistence type="predicted"/>
<organism evidence="2 3">
    <name type="scientific">Streptomyces parvus</name>
    <dbReference type="NCBI Taxonomy" id="66428"/>
    <lineage>
        <taxon>Bacteria</taxon>
        <taxon>Bacillati</taxon>
        <taxon>Actinomycetota</taxon>
        <taxon>Actinomycetes</taxon>
        <taxon>Kitasatosporales</taxon>
        <taxon>Streptomycetaceae</taxon>
        <taxon>Streptomyces</taxon>
    </lineage>
</organism>
<feature type="region of interest" description="Disordered" evidence="1">
    <location>
        <begin position="111"/>
        <end position="181"/>
    </location>
</feature>
<dbReference type="EMBL" id="JAAGMP010001868">
    <property type="protein sequence ID" value="NEC24721.1"/>
    <property type="molecule type" value="Genomic_DNA"/>
</dbReference>
<dbReference type="Proteomes" id="UP000469670">
    <property type="component" value="Unassembled WGS sequence"/>
</dbReference>
<dbReference type="AlphaFoldDB" id="A0A7K3SB73"/>